<evidence type="ECO:0000313" key="3">
    <source>
        <dbReference type="Proteomes" id="UP000005561"/>
    </source>
</evidence>
<feature type="transmembrane region" description="Helical" evidence="1">
    <location>
        <begin position="39"/>
        <end position="66"/>
    </location>
</feature>
<organism evidence="2 3">
    <name type="scientific">Marvinbryantia formatexigens DSM 14469</name>
    <dbReference type="NCBI Taxonomy" id="478749"/>
    <lineage>
        <taxon>Bacteria</taxon>
        <taxon>Bacillati</taxon>
        <taxon>Bacillota</taxon>
        <taxon>Clostridia</taxon>
        <taxon>Lachnospirales</taxon>
        <taxon>Lachnospiraceae</taxon>
        <taxon>Marvinbryantia</taxon>
    </lineage>
</organism>
<accession>C6L9Y9</accession>
<proteinExistence type="predicted"/>
<evidence type="ECO:0000313" key="2">
    <source>
        <dbReference type="EMBL" id="EET62396.1"/>
    </source>
</evidence>
<gene>
    <name evidence="2" type="ORF">BRYFOR_05431</name>
</gene>
<keyword evidence="3" id="KW-1185">Reference proteome</keyword>
<comment type="caution">
    <text evidence="2">The sequence shown here is derived from an EMBL/GenBank/DDBJ whole genome shotgun (WGS) entry which is preliminary data.</text>
</comment>
<dbReference type="STRING" id="168384.SAMN05660368_02292"/>
<dbReference type="EMBL" id="ACCL02000002">
    <property type="protein sequence ID" value="EET62396.1"/>
    <property type="molecule type" value="Genomic_DNA"/>
</dbReference>
<dbReference type="Proteomes" id="UP000005561">
    <property type="component" value="Unassembled WGS sequence"/>
</dbReference>
<keyword evidence="1" id="KW-0472">Membrane</keyword>
<dbReference type="RefSeq" id="WP_006860231.1">
    <property type="nucleotide sequence ID" value="NZ_ACCL02000002.1"/>
</dbReference>
<protein>
    <submittedName>
        <fullName evidence="2">Uncharacterized protein</fullName>
    </submittedName>
</protein>
<name>C6L9Y9_9FIRM</name>
<keyword evidence="1" id="KW-1133">Transmembrane helix</keyword>
<keyword evidence="1" id="KW-0812">Transmembrane</keyword>
<evidence type="ECO:0000256" key="1">
    <source>
        <dbReference type="SAM" id="Phobius"/>
    </source>
</evidence>
<sequence length="106" mass="12566">MDTKIMPDAAGKEYGKLPSMTRKWYPTEREEEMVSDNDVLGFCIILGVIAFFIAMVLYIFNLYLYIEKEKLNWHQIPWQVLAMVFCRSIFIGAFTFEIVLIYFLYI</sequence>
<feature type="transmembrane region" description="Helical" evidence="1">
    <location>
        <begin position="78"/>
        <end position="105"/>
    </location>
</feature>
<dbReference type="AlphaFoldDB" id="C6L9Y9"/>
<reference evidence="2" key="1">
    <citation type="submission" date="2009-07" db="EMBL/GenBank/DDBJ databases">
        <authorList>
            <person name="Weinstock G."/>
            <person name="Sodergren E."/>
            <person name="Clifton S."/>
            <person name="Fulton L."/>
            <person name="Fulton B."/>
            <person name="Courtney L."/>
            <person name="Fronick C."/>
            <person name="Harrison M."/>
            <person name="Strong C."/>
            <person name="Farmer C."/>
            <person name="Delahaunty K."/>
            <person name="Markovic C."/>
            <person name="Hall O."/>
            <person name="Minx P."/>
            <person name="Tomlinson C."/>
            <person name="Mitreva M."/>
            <person name="Nelson J."/>
            <person name="Hou S."/>
            <person name="Wollam A."/>
            <person name="Pepin K.H."/>
            <person name="Johnson M."/>
            <person name="Bhonagiri V."/>
            <person name="Nash W.E."/>
            <person name="Warren W."/>
            <person name="Chinwalla A."/>
            <person name="Mardis E.R."/>
            <person name="Wilson R.K."/>
        </authorList>
    </citation>
    <scope>NUCLEOTIDE SEQUENCE [LARGE SCALE GENOMIC DNA]</scope>
    <source>
        <strain evidence="2">DSM 14469</strain>
    </source>
</reference>